<dbReference type="AlphaFoldDB" id="A0A545SUU2"/>
<evidence type="ECO:0000313" key="1">
    <source>
        <dbReference type="EMBL" id="TQV68737.1"/>
    </source>
</evidence>
<protein>
    <submittedName>
        <fullName evidence="1">Uncharacterized protein</fullName>
    </submittedName>
</protein>
<comment type="caution">
    <text evidence="1">The sequence shown here is derived from an EMBL/GenBank/DDBJ whole genome shotgun (WGS) entry which is preliminary data.</text>
</comment>
<sequence length="77" mass="8828">MIEFVNTKLFPHLTGFHLTATNADTLEYKIGEILSEIINKFRLGYALSFNTQAQKHELSNLYETRIKKIGNAGRNWG</sequence>
<reference evidence="1 2" key="1">
    <citation type="submission" date="2019-06" db="EMBL/GenBank/DDBJ databases">
        <title>A novel species of marine bacteria.</title>
        <authorList>
            <person name="Wang Y."/>
        </authorList>
    </citation>
    <scope>NUCLEOTIDE SEQUENCE [LARGE SCALE GENOMIC DNA]</scope>
    <source>
        <strain evidence="1 2">MA1-10</strain>
    </source>
</reference>
<dbReference type="OrthoDB" id="9806213at2"/>
<proteinExistence type="predicted"/>
<dbReference type="EMBL" id="VICH01000004">
    <property type="protein sequence ID" value="TQV68737.1"/>
    <property type="molecule type" value="Genomic_DNA"/>
</dbReference>
<gene>
    <name evidence="1" type="ORF">FIL88_03915</name>
</gene>
<keyword evidence="2" id="KW-1185">Reference proteome</keyword>
<dbReference type="Proteomes" id="UP000315816">
    <property type="component" value="Unassembled WGS sequence"/>
</dbReference>
<organism evidence="1 2">
    <name type="scientific">Aliiroseovarius halocynthiae</name>
    <dbReference type="NCBI Taxonomy" id="985055"/>
    <lineage>
        <taxon>Bacteria</taxon>
        <taxon>Pseudomonadati</taxon>
        <taxon>Pseudomonadota</taxon>
        <taxon>Alphaproteobacteria</taxon>
        <taxon>Rhodobacterales</taxon>
        <taxon>Paracoccaceae</taxon>
        <taxon>Aliiroseovarius</taxon>
    </lineage>
</organism>
<accession>A0A545SUU2</accession>
<name>A0A545SUU2_9RHOB</name>
<dbReference type="RefSeq" id="WP_142852490.1">
    <property type="nucleotide sequence ID" value="NZ_FXWW01000001.1"/>
</dbReference>
<evidence type="ECO:0000313" key="2">
    <source>
        <dbReference type="Proteomes" id="UP000315816"/>
    </source>
</evidence>